<feature type="region of interest" description="Disordered" evidence="4">
    <location>
        <begin position="127"/>
        <end position="167"/>
    </location>
</feature>
<reference evidence="6" key="1">
    <citation type="submission" date="2021-05" db="EMBL/GenBank/DDBJ databases">
        <title>The genome of the haptophyte Pavlova lutheri (Diacronema luteri, Pavlovales) - a model for lipid biosynthesis in eukaryotic algae.</title>
        <authorList>
            <person name="Hulatt C.J."/>
            <person name="Posewitz M.C."/>
        </authorList>
    </citation>
    <scope>NUCLEOTIDE SEQUENCE</scope>
    <source>
        <strain evidence="6">NIVA-4/92</strain>
    </source>
</reference>
<dbReference type="Pfam" id="PF09409">
    <property type="entry name" value="PUB"/>
    <property type="match status" value="1"/>
</dbReference>
<dbReference type="EMBL" id="JAGTXO010000005">
    <property type="protein sequence ID" value="KAG8468023.1"/>
    <property type="molecule type" value="Genomic_DNA"/>
</dbReference>
<dbReference type="InterPro" id="IPR018997">
    <property type="entry name" value="PUB_domain"/>
</dbReference>
<dbReference type="GO" id="GO:0004198">
    <property type="term" value="F:calcium-dependent cysteine-type endopeptidase activity"/>
    <property type="evidence" value="ECO:0007669"/>
    <property type="project" value="InterPro"/>
</dbReference>
<dbReference type="Gene3D" id="3.90.70.10">
    <property type="entry name" value="Cysteine proteinases"/>
    <property type="match status" value="1"/>
</dbReference>
<dbReference type="AlphaFoldDB" id="A0A8J6CHR4"/>
<evidence type="ECO:0000256" key="1">
    <source>
        <dbReference type="ARBA" id="ARBA00007623"/>
    </source>
</evidence>
<dbReference type="OrthoDB" id="268518at2759"/>
<dbReference type="GO" id="GO:0006508">
    <property type="term" value="P:proteolysis"/>
    <property type="evidence" value="ECO:0007669"/>
    <property type="project" value="UniProtKB-KW"/>
</dbReference>
<feature type="active site" evidence="2 3">
    <location>
        <position position="434"/>
    </location>
</feature>
<dbReference type="PANTHER" id="PTHR10183">
    <property type="entry name" value="CALPAIN"/>
    <property type="match status" value="1"/>
</dbReference>
<dbReference type="InterPro" id="IPR001300">
    <property type="entry name" value="Peptidase_C2_calpain_cat"/>
</dbReference>
<dbReference type="OMA" id="CWFVCAL"/>
<dbReference type="InterPro" id="IPR022684">
    <property type="entry name" value="Calpain_cysteine_protease"/>
</dbReference>
<organism evidence="6 7">
    <name type="scientific">Diacronema lutheri</name>
    <name type="common">Unicellular marine alga</name>
    <name type="synonym">Monochrysis lutheri</name>
    <dbReference type="NCBI Taxonomy" id="2081491"/>
    <lineage>
        <taxon>Eukaryota</taxon>
        <taxon>Haptista</taxon>
        <taxon>Haptophyta</taxon>
        <taxon>Pavlovophyceae</taxon>
        <taxon>Pavlovales</taxon>
        <taxon>Pavlovaceae</taxon>
        <taxon>Diacronema</taxon>
    </lineage>
</organism>
<dbReference type="InterPro" id="IPR036339">
    <property type="entry name" value="PUB-like_dom_sf"/>
</dbReference>
<dbReference type="PANTHER" id="PTHR10183:SF382">
    <property type="entry name" value="CALPAIN-15"/>
    <property type="match status" value="1"/>
</dbReference>
<name>A0A8J6CHR4_DIALT</name>
<feature type="active site" evidence="2 3">
    <location>
        <position position="634"/>
    </location>
</feature>
<keyword evidence="7" id="KW-1185">Reference proteome</keyword>
<dbReference type="SUPFAM" id="SSF54001">
    <property type="entry name" value="Cysteine proteinases"/>
    <property type="match status" value="1"/>
</dbReference>
<dbReference type="GO" id="GO:0005737">
    <property type="term" value="C:cytoplasm"/>
    <property type="evidence" value="ECO:0007669"/>
    <property type="project" value="TreeGrafter"/>
</dbReference>
<feature type="compositionally biased region" description="Pro residues" evidence="4">
    <location>
        <begin position="187"/>
        <end position="198"/>
    </location>
</feature>
<comment type="caution">
    <text evidence="6">The sequence shown here is derived from an EMBL/GenBank/DDBJ whole genome shotgun (WGS) entry which is preliminary data.</text>
</comment>
<proteinExistence type="inferred from homology"/>
<evidence type="ECO:0000313" key="6">
    <source>
        <dbReference type="EMBL" id="KAG8468023.1"/>
    </source>
</evidence>
<evidence type="ECO:0000256" key="2">
    <source>
        <dbReference type="PIRSR" id="PIRSR622684-1"/>
    </source>
</evidence>
<comment type="similarity">
    <text evidence="1">Belongs to the peptidase C2 family.</text>
</comment>
<dbReference type="Pfam" id="PF00648">
    <property type="entry name" value="Peptidase_C2"/>
    <property type="match status" value="1"/>
</dbReference>
<feature type="region of interest" description="Disordered" evidence="4">
    <location>
        <begin position="185"/>
        <end position="206"/>
    </location>
</feature>
<keyword evidence="3" id="KW-0788">Thiol protease</keyword>
<dbReference type="SMART" id="SM00580">
    <property type="entry name" value="PUG"/>
    <property type="match status" value="1"/>
</dbReference>
<protein>
    <recommendedName>
        <fullName evidence="5">Calpain catalytic domain-containing protein</fullName>
    </recommendedName>
</protein>
<feature type="compositionally biased region" description="Low complexity" evidence="4">
    <location>
        <begin position="143"/>
        <end position="154"/>
    </location>
</feature>
<dbReference type="Proteomes" id="UP000751190">
    <property type="component" value="Unassembled WGS sequence"/>
</dbReference>
<sequence>MADRVWAALDVLEATGTAEDRARCLETLRLVLNNVLEHPTEAKFRRVRLANQRFSSTVIARPGGRELMLAAGFVEEGDALVLHDQTGVAGVRSVLAALRVGRAARPAAVAAISAPPAPLLAAAVTPAGAHTPEPAPLAPPPAAAAKPPHAAEQPRQPERPAQNAGQAMDIDDDEELQAALHMSMAAAPPPAPPPPPTPGAAAPASASARTSIEMLIRSQFARLAAQGVPPTEAAVQALAAAQAELAAAAGATASGSVAARAHGARGAAAAATPAAAAPADDSGVEFVRFEADAVATAASQVDQINAWYAAYGDPFVDPSFPPSARSLYLAPSSATRWKCADCGTLNPLPQLPSMQQLYGPQGDALRRQHRLVCTGCSSEASVEQCLARPSKWLSARADPIRDDVTLQYFESVPWAVFREQPRPDDIRQGALGDCWFVCALSMLAEEPALVRRIFAHDGEATHALCDFNPAGAYLLRLCRAGEWHTVIVDDHFPATELDTFAYSKAARRQLWVPLVEKAAAKLHGSYEALEAGTLAEALTMLTGYATERLLLHRYREGDEDLAALDPARAAAIAALTPEQCAGRERARAEDRAEREHSDADELFLGLLSRRAAGFVMGAACVDRRARELGLQAPHAYGILELTEVDIAQARQAQANGEGSGGARDGDGDGEVVRLVKLRNPAGVSSWAGDWGPRSHLWTHETRQALGVDDEDGGVFWMTFADFVRHFASVEVCRVRPALTEVRARGWLPSKFGLGDAMAVSSFARTELELALYQEGHSARGGSGSRTLLDLGMILLKRSMGQARAEREGDEAGSHEVVALVKRGIHEQAFASATLELDGYEGDYLLVPLCFHQFGSTEPRRFVAAAHSTQPVLLQPTPLAYAELAAALAHVAAEHGERKLIGRSTFVSSWKDEAGAIVLVENASAHEHAHVTIDCDMSTGVLSSRGALLVEDVLPPLNRMISMVITSKAGANKVSWGMAMGTAPGAREAHLPPIEADEPNSGLHTPMPIPPKRRAVLDAAMQLAAPTLDIRNLSAALAHTFNQRRQMPGGGGGGST</sequence>
<evidence type="ECO:0000313" key="7">
    <source>
        <dbReference type="Proteomes" id="UP000751190"/>
    </source>
</evidence>
<keyword evidence="3" id="KW-0645">Protease</keyword>
<feature type="compositionally biased region" description="Pro residues" evidence="4">
    <location>
        <begin position="133"/>
        <end position="142"/>
    </location>
</feature>
<evidence type="ECO:0000256" key="4">
    <source>
        <dbReference type="SAM" id="MobiDB-lite"/>
    </source>
</evidence>
<dbReference type="SUPFAM" id="SSF143503">
    <property type="entry name" value="PUG domain-like"/>
    <property type="match status" value="1"/>
</dbReference>
<gene>
    <name evidence="6" type="ORF">KFE25_007075</name>
</gene>
<keyword evidence="3" id="KW-0378">Hydrolase</keyword>
<dbReference type="InterPro" id="IPR038765">
    <property type="entry name" value="Papain-like_cys_pep_sf"/>
</dbReference>
<dbReference type="PROSITE" id="PS00139">
    <property type="entry name" value="THIOL_PROTEASE_CYS"/>
    <property type="match status" value="1"/>
</dbReference>
<dbReference type="SMART" id="SM00230">
    <property type="entry name" value="CysPc"/>
    <property type="match status" value="1"/>
</dbReference>
<dbReference type="Gene3D" id="1.20.58.2190">
    <property type="match status" value="1"/>
</dbReference>
<dbReference type="InterPro" id="IPR000169">
    <property type="entry name" value="Pept_cys_AS"/>
</dbReference>
<dbReference type="CDD" id="cd00044">
    <property type="entry name" value="CysPc"/>
    <property type="match status" value="1"/>
</dbReference>
<evidence type="ECO:0000256" key="3">
    <source>
        <dbReference type="PROSITE-ProRule" id="PRU00239"/>
    </source>
</evidence>
<dbReference type="PROSITE" id="PS50203">
    <property type="entry name" value="CALPAIN_CAT"/>
    <property type="match status" value="1"/>
</dbReference>
<accession>A0A8J6CHR4</accession>
<dbReference type="CDD" id="cd09212">
    <property type="entry name" value="PUB"/>
    <property type="match status" value="1"/>
</dbReference>
<feature type="domain" description="Calpain catalytic" evidence="5">
    <location>
        <begin position="314"/>
        <end position="735"/>
    </location>
</feature>
<evidence type="ECO:0000259" key="5">
    <source>
        <dbReference type="PROSITE" id="PS50203"/>
    </source>
</evidence>
<feature type="active site" evidence="2 3">
    <location>
        <position position="679"/>
    </location>
</feature>